<accession>A0A194W2W1</accession>
<feature type="domain" description="Carrier" evidence="6">
    <location>
        <begin position="1894"/>
        <end position="1967"/>
    </location>
</feature>
<feature type="domain" description="Carrier" evidence="6">
    <location>
        <begin position="763"/>
        <end position="839"/>
    </location>
</feature>
<dbReference type="SMART" id="SM00823">
    <property type="entry name" value="PKS_PP"/>
    <property type="match status" value="4"/>
</dbReference>
<feature type="region of interest" description="Disordered" evidence="5">
    <location>
        <begin position="739"/>
        <end position="762"/>
    </location>
</feature>
<dbReference type="SUPFAM" id="SSF47336">
    <property type="entry name" value="ACP-like"/>
    <property type="match status" value="5"/>
</dbReference>
<dbReference type="Gene3D" id="1.10.1200.10">
    <property type="entry name" value="ACP-like"/>
    <property type="match status" value="5"/>
</dbReference>
<feature type="region of interest" description="Disordered" evidence="5">
    <location>
        <begin position="1445"/>
        <end position="1480"/>
    </location>
</feature>
<dbReference type="InterPro" id="IPR020845">
    <property type="entry name" value="AMP-binding_CS"/>
</dbReference>
<dbReference type="InterPro" id="IPR001242">
    <property type="entry name" value="Condensation_dom"/>
</dbReference>
<dbReference type="PROSITE" id="PS00455">
    <property type="entry name" value="AMP_BINDING"/>
    <property type="match status" value="4"/>
</dbReference>
<dbReference type="PANTHER" id="PTHR45527">
    <property type="entry name" value="NONRIBOSOMAL PEPTIDE SYNTHETASE"/>
    <property type="match status" value="1"/>
</dbReference>
<dbReference type="InterPro" id="IPR020806">
    <property type="entry name" value="PKS_PP-bd"/>
</dbReference>
<dbReference type="GO" id="GO:0031177">
    <property type="term" value="F:phosphopantetheine binding"/>
    <property type="evidence" value="ECO:0007669"/>
    <property type="project" value="InterPro"/>
</dbReference>
<dbReference type="Pfam" id="PF00501">
    <property type="entry name" value="AMP-binding"/>
    <property type="match status" value="6"/>
</dbReference>
<dbReference type="InterPro" id="IPR006162">
    <property type="entry name" value="Ppantetheine_attach_site"/>
</dbReference>
<dbReference type="CDD" id="cd05918">
    <property type="entry name" value="A_NRPS_SidN3_like"/>
    <property type="match status" value="5"/>
</dbReference>
<dbReference type="GO" id="GO:0043041">
    <property type="term" value="P:amino acid activation for nonribosomal peptide biosynthetic process"/>
    <property type="evidence" value="ECO:0007669"/>
    <property type="project" value="TreeGrafter"/>
</dbReference>
<dbReference type="SUPFAM" id="SSF52777">
    <property type="entry name" value="CoA-dependent acyltransferases"/>
    <property type="match status" value="10"/>
</dbReference>
<dbReference type="PROSITE" id="PS00012">
    <property type="entry name" value="PHOSPHOPANTETHEINE"/>
    <property type="match status" value="1"/>
</dbReference>
<dbReference type="Gene3D" id="3.30.300.30">
    <property type="match status" value="5"/>
</dbReference>
<comment type="similarity">
    <text evidence="4">Belongs to the NRP synthetase family.</text>
</comment>
<keyword evidence="8" id="KW-1185">Reference proteome</keyword>
<dbReference type="Gene3D" id="3.40.50.980">
    <property type="match status" value="2"/>
</dbReference>
<reference evidence="7" key="1">
    <citation type="submission" date="2014-12" db="EMBL/GenBank/DDBJ databases">
        <title>Genome Sequence of Valsa Canker Pathogens Uncovers a Specific Adaption of Colonization on Woody Bark.</title>
        <authorList>
            <person name="Yin Z."/>
            <person name="Liu H."/>
            <person name="Gao X."/>
            <person name="Li Z."/>
            <person name="Song N."/>
            <person name="Ke X."/>
            <person name="Dai Q."/>
            <person name="Wu Y."/>
            <person name="Sun Y."/>
            <person name="Xu J.-R."/>
            <person name="Kang Z.K."/>
            <person name="Wang L."/>
            <person name="Huang L."/>
        </authorList>
    </citation>
    <scope>NUCLEOTIDE SEQUENCE [LARGE SCALE GENOMIC DNA]</scope>
    <source>
        <strain evidence="7">03-8</strain>
    </source>
</reference>
<dbReference type="Gene3D" id="2.30.38.10">
    <property type="entry name" value="Luciferase, Domain 3"/>
    <property type="match status" value="1"/>
</dbReference>
<dbReference type="GO" id="GO:0044550">
    <property type="term" value="P:secondary metabolite biosynthetic process"/>
    <property type="evidence" value="ECO:0007669"/>
    <property type="project" value="TreeGrafter"/>
</dbReference>
<keyword evidence="3" id="KW-0436">Ligase</keyword>
<dbReference type="FunFam" id="3.30.300.30:FF:000015">
    <property type="entry name" value="Nonribosomal peptide synthase SidD"/>
    <property type="match status" value="5"/>
</dbReference>
<dbReference type="Gene3D" id="3.30.559.10">
    <property type="entry name" value="Chloramphenicol acetyltransferase-like domain"/>
    <property type="match status" value="5"/>
</dbReference>
<feature type="domain" description="Carrier" evidence="6">
    <location>
        <begin position="2878"/>
        <end position="2954"/>
    </location>
</feature>
<dbReference type="Pfam" id="PF00668">
    <property type="entry name" value="Condensation"/>
    <property type="match status" value="5"/>
</dbReference>
<feature type="domain" description="Carrier" evidence="6">
    <location>
        <begin position="3982"/>
        <end position="4058"/>
    </location>
</feature>
<dbReference type="InterPro" id="IPR009081">
    <property type="entry name" value="PP-bd_ACP"/>
</dbReference>
<evidence type="ECO:0000313" key="7">
    <source>
        <dbReference type="EMBL" id="KUI70375.1"/>
    </source>
</evidence>
<organism evidence="7 8">
    <name type="scientific">Cytospora mali</name>
    <name type="common">Apple Valsa canker fungus</name>
    <name type="synonym">Valsa mali</name>
    <dbReference type="NCBI Taxonomy" id="578113"/>
    <lineage>
        <taxon>Eukaryota</taxon>
        <taxon>Fungi</taxon>
        <taxon>Dikarya</taxon>
        <taxon>Ascomycota</taxon>
        <taxon>Pezizomycotina</taxon>
        <taxon>Sordariomycetes</taxon>
        <taxon>Sordariomycetidae</taxon>
        <taxon>Diaporthales</taxon>
        <taxon>Cytosporaceae</taxon>
        <taxon>Cytospora</taxon>
    </lineage>
</organism>
<dbReference type="Pfam" id="PF00550">
    <property type="entry name" value="PP-binding"/>
    <property type="match status" value="5"/>
</dbReference>
<dbReference type="Proteomes" id="UP000078559">
    <property type="component" value="Chromosome 6"/>
</dbReference>
<name>A0A194W2W1_CYTMA</name>
<gene>
    <name evidence="7" type="ORF">VM1G_06405</name>
</gene>
<dbReference type="EMBL" id="CM003103">
    <property type="protein sequence ID" value="KUI70375.1"/>
    <property type="molecule type" value="Genomic_DNA"/>
</dbReference>
<evidence type="ECO:0000256" key="5">
    <source>
        <dbReference type="SAM" id="MobiDB-lite"/>
    </source>
</evidence>
<evidence type="ECO:0000256" key="4">
    <source>
        <dbReference type="ARBA" id="ARBA00029454"/>
    </source>
</evidence>
<dbReference type="OrthoDB" id="416786at2759"/>
<feature type="domain" description="Carrier" evidence="6">
    <location>
        <begin position="5100"/>
        <end position="5176"/>
    </location>
</feature>
<dbReference type="CDD" id="cd19545">
    <property type="entry name" value="FUM14_C_NRPS-like"/>
    <property type="match status" value="4"/>
</dbReference>
<evidence type="ECO:0000259" key="6">
    <source>
        <dbReference type="PROSITE" id="PS50075"/>
    </source>
</evidence>
<evidence type="ECO:0000256" key="3">
    <source>
        <dbReference type="ARBA" id="ARBA00022598"/>
    </source>
</evidence>
<evidence type="ECO:0000313" key="8">
    <source>
        <dbReference type="Proteomes" id="UP000078559"/>
    </source>
</evidence>
<proteinExistence type="inferred from homology"/>
<dbReference type="NCBIfam" id="NF003417">
    <property type="entry name" value="PRK04813.1"/>
    <property type="match status" value="7"/>
</dbReference>
<dbReference type="Gene3D" id="3.40.50.12780">
    <property type="entry name" value="N-terminal domain of ligase-like"/>
    <property type="match status" value="5"/>
</dbReference>
<evidence type="ECO:0000256" key="1">
    <source>
        <dbReference type="ARBA" id="ARBA00022450"/>
    </source>
</evidence>
<dbReference type="PROSITE" id="PS50075">
    <property type="entry name" value="CARRIER"/>
    <property type="match status" value="5"/>
</dbReference>
<keyword evidence="1" id="KW-0596">Phosphopantetheine</keyword>
<dbReference type="GO" id="GO:0005737">
    <property type="term" value="C:cytoplasm"/>
    <property type="evidence" value="ECO:0007669"/>
    <property type="project" value="TreeGrafter"/>
</dbReference>
<dbReference type="GO" id="GO:0016874">
    <property type="term" value="F:ligase activity"/>
    <property type="evidence" value="ECO:0007669"/>
    <property type="project" value="UniProtKB-KW"/>
</dbReference>
<dbReference type="PANTHER" id="PTHR45527:SF1">
    <property type="entry name" value="FATTY ACID SYNTHASE"/>
    <property type="match status" value="1"/>
</dbReference>
<protein>
    <submittedName>
        <fullName evidence="7">Nonribosomal peptide synthetase 8</fullName>
    </submittedName>
</protein>
<dbReference type="InterPro" id="IPR023213">
    <property type="entry name" value="CAT-like_dom_sf"/>
</dbReference>
<dbReference type="InterPro" id="IPR000873">
    <property type="entry name" value="AMP-dep_synth/lig_dom"/>
</dbReference>
<dbReference type="InterPro" id="IPR036736">
    <property type="entry name" value="ACP-like_sf"/>
</dbReference>
<dbReference type="Gene3D" id="3.30.559.30">
    <property type="entry name" value="Nonribosomal peptide synthetase, condensation domain"/>
    <property type="match status" value="5"/>
</dbReference>
<feature type="compositionally biased region" description="Low complexity" evidence="5">
    <location>
        <begin position="1466"/>
        <end position="1479"/>
    </location>
</feature>
<dbReference type="FunFam" id="3.30.559.30:FF:000003">
    <property type="entry name" value="Nonribosomal peptide synthase SidD"/>
    <property type="match status" value="1"/>
</dbReference>
<dbReference type="SUPFAM" id="SSF56801">
    <property type="entry name" value="Acetyl-CoA synthetase-like"/>
    <property type="match status" value="5"/>
</dbReference>
<evidence type="ECO:0000256" key="2">
    <source>
        <dbReference type="ARBA" id="ARBA00022553"/>
    </source>
</evidence>
<dbReference type="InterPro" id="IPR045851">
    <property type="entry name" value="AMP-bd_C_sf"/>
</dbReference>
<sequence length="5662" mass="624123">MASEYKTEITFQNPVCRLELVLAWATLLKDYGGTSNISFSLTDSTNCQSHIGSAKVITLDLNGTETVEDVSHGIEKQMLSDPGAQPVTQSSPFHAHLCILGDELEVPNGVVWSGLMDAQHVAETIRTDLMLTCTILEHGKQIRFASAYRSGTISRTQESRMLQQLETVLHQLQLPGIKNKPFHRLQTASASDIREIWEWNSTIPEPVMRGAIDMFSEHVRDRPQAFAIHAWDGDLTYEDVDRLSNILWSTLSQAGVGKGTVVPLCFEKSVWAPVSILAVVKTGAAFVLLDEDLPQDRLTQLSQIIRQEIVLILASTAQQNRARLLAPSSSVFIVDAHYFETYVPRNIAVNIPPAPSVEPSDIIYIVFTSGTTGVPKAALIRHSNICSFVTLVGKLSRISSSSRILALASYAYDVSLGNIFMALLTGACLCIPSSWECKNDVARLINSYRITHVQTTPSVSKMMHPSEAQSLEVLDLCGEACSEDALAKWRGSTTRVMNTYSPAECTITSVVNQDVLASSRPSIIGRVLGAGWVVDPIDRERLTPIGGIGELLLEGPLVGAGYLHSEENTKAAFVTSPEWLLRTSSSSTCGRQGQLYVTGDLVRYTDDGEIEIIGRRDSQVKIRGQRVELGEVSAHLQTLIPPSIQWCPVVVKRTNGAELLFVVLVPPMDELASASHILQTTVAAIDPELRKRLPRAMVPSAYACIDKIPLSLTGKTDHAKLKQLVSSIPADRILFPQAGTNQAQDRRQNDARSGNELNRMEASSDKTKIEVLRQIWSEVFNVNKDSIQETDTFFSHGGESIAAIRLVAIAARKGLGLDVATVFRHPQLCEMAFRCKLSHESLQDPPEAFSLLRSRQVLPEIAAGCNTPIDNLEDAYPCTPLQEGLMITSKQHPTVTYRGRQVLNLPKRVDVQRLVRAWQRVAVAHSILRTRIIDTESEGLLQVVLKEGELEIDAKGRDLASYIEYDDASAMCLGTQLCRWSVVRESASTYFVLTMHHAIYDGWTLPRIGTEVFRAYRGERPHPSVGFNVFIRYITTIPKEPAEAFWVRRLAGPGETTVFPVLPQSIYVPKANATLSRSYPVPTNSNMHISLPSLLRAAWALLAGRLSASDDIVFGTTVSGRNVAIDGVEDLLSPTISTVPVRVRIDHCATVRAFVEMVQNEALETMPFELIGLQAIKKINSDTRSRSQFQTLFIVHPPSTDLPLEPTMDTASAEEQLGMILHDLDLSEYLHDFNEYALMILVSQRKDFLVIEASYDSKVLNSSQMERLLDQFMHVSGQLGRLENLDCSLDSLTLASSNDIESIWAWNNATLVKGLHERIHDVIGRTIAAQPHMQAICAWDGSASFEDLDRFSARLARLLRIKGVNRGSLVHICMEKSMWAAVAMLGILRAGAAFTAMDVRHQPKQRLQSIIKETSATIVVTTGPAAALARELSKDVIDCDCLKDSPTVSPEGSSEVTQQTKEELLSSEASSSTELSSLSDEPESCELHFSCDESAQSPTDTAFVVFSSGSTGVPKGIKISHEAFCTTIQYHSRELHMSNLSRVYDFASYSFDIAVHNALMTLALGGCLCVPSEAERENEIEESLQRLQANWADLTPSIARIMEPSAVPGLQTLVLSGEAVGKDLIAQWTGKLRLINAYGPAECQICTVQQSLEGPDDAAKIGRGVGCATWIVDLEGGNTLLPIGAIGELVIEGPIISHGYLNAINDVFIKDPSWLLKGSATNPGRAGTVYRTGDLARYLPDGTIIYEGRATAQTKINGQRIELGEIEYQVRCAIPGLRDVVVDVVSFEGLQLLCAFLLPHAMESHQDNELMSQQGTSEGISLTILKAPKGLDRLKAVLPSVMVPSVVFKLSHIPLTPTRKVDRRKLKDCASRLGRDAILSSSVQEEKGKSLFSSVQSLKMRNIWSHILKLDPSRITVGSDFFQLGGDSISAMRLVKQCRQQGISLTVADVFRHSHFGELDWFVNSQGSFQSHSEDSDKRSLLPAESYERLRPFGLLADDEQDTLIRLAEVTCDVPPHRVLDIYACTPFQEAVFAATTSDASAYVQHTALRLGDQHKLHRVLAAWDSVIASNPVLRTRIIQSDNARLMQVVVRELQDWQWYDTPEDYLAEVAGSPMGLGTPLSRFALVRGDSTSHFDCTIIWTMHHALYDAWTTSLILREVSERYFAQVNVNTGPDYSVFVRYVHEQEEKSMDWWLSRVKGASEATAFPKAPMTKSTSPSSSCTLRKQLMLPQVLPPGYTTAVLIRCAWAILMARHANCEKVLFGETRLGRNVPIGGIEVMRGPTIATVPVLLDVRRGQTIGCFISEVREKGMEMQTFEHLGLQNIRRLSEDGKAACGFRTLLVFQDGNDTVAENDCIFEIDESMDDIRNFHSYPMTIVFNRIAGGIVAEAIFEDPVISAGLVEHLLQQVESIFRTLCEAPGGDKLAQLDLAGSIDLERIWNWNAVAPETVNKTMHELVAKQAQQTPDALAILAHDGQMTYSQLERFSSGLAAQLRSRGVGVGCFVPLCFEKSLWVPVAMLAVLKTGAAFSVMDVSHPETRLKFISTSLCARLIVSSPLQQGLASKLSDEVILVEASTFVHLREMSGEPSPLDASHVMYVCFTSGSTGMPKGVMEVPTMKRLFLGGEAVTPSDVSLWADHLELWGGYGPTEATPISLLSRLMAPEHASNIGRAIGLTTWICNPDNPNELVAVGAVGELVLDGPLVSLGYLGDHERSEAAFIQDPKFLIQKRRGRLYRTGDLVRYAFDGSIEYLGRADSQVKLRGQRIEFGEIEYHLKGVLPTSQSIVCEVIAHQSGRQMLVAFCALASGEALPDEADARDLLRRRLPPYMIPEAFLAVDKIPTNSSGKVDRRELKLWGPGLLQLRYTNGEAKASKHAHRVLTATEATLQGLWAASLHRTDVALHPNSNFFDEGGDSIAAMKLSNLARRHNLVLPVHSVMQAPRLSDMAHIITTSSVSPDGPAKFVLIEPSRVTDAMSKAAAVCGLPMDSIEDIYPCTPLQVELFALTMRRSRSYIRRAVYELPNNIDLVRLMRAWDTVVEKNAVLRTRFVDIEGLSLHQVVAKGHDWDTCDDLGEYLNKTRTNRIDLGSPLSQLAVIHDKTAPKIVWTVHHAVYDGWSVQVLDDQLRAAYQNEPLLSSPPFSAFVKHVVSQDVQAASRFWGNQLKGCGETTAIYPPLQFPGQQPQPTSTFKRTLQCRVAAGANVQATIHAAWSLIVSKMSERDDIVFAATLAGRDAPVQGIQQVVGPTIAPVPIRVQLDSSRKRTVQQLLNEIGRNASNLAPYQHIGTRNIESISNDTRVACSFRTLLVVTPSNSEYSGNPMGEQPCTASYEVEEDGGDAFHTFPLVLFFNPSRDCVALEVVFDPAVLEQREVERLSSRLESVIGKLNNRSCLISDVECLGKDDFDDILSWNLTLPSASERLLHHVVLEGGRERMNKIAVDAWDRCFSYAELEELSRLVGRKLREHHAIQPGSIVPILSPKSGYVPVAALAILRIGAAFLPLDASQPVGRLEAVLDQVKPPIVLATRLSTRLAAALGVPTVFVDDCLSVLDFEEDKGRESELETGSTPDDVACILYTSGSTGSPKGVMQTHRALSSAIMHQASESGFTEETRAFEFAAYSFDVSWNMIFKTLAAGGTLCVPREEDRIDDLAGALYRSRATLTELTASVARLLQGPEQLPFLQVLILSGEPVDLQEFAQWEPQVRLLVCYGPSECTSVSTINPWGLQKSRCHSDGAGIGKASGCVTWIVDSGNHRRLLPVGAVGEILIEGPIVGKGYYKNEALTSASYISDLPQLGDHGTWGHTSHYSDDGRPRVAFKSGDLARYDSSGNLHFVSRKDTQVKLHGQRIELEEVQHHVRAAFGADFVGSVIACVIPSNGSNSDSEQMLAAFLSREQSKRLQDHCTLTDPSPALLAALEEMDEKLGALLPRYMIPAVYYFVTTIPSTANGKVHRKRLVQVAVEALPDQIYHGRPAASLSNQATRREVSTPAEAKMQLWWATVLGREAGSISASDNFFDLRGDSISAMRLVAMGRGEGFDLRVSDVFANARLSDLALKLQQQNVTNVDNKRFTETLPFSLLGKSVDVPGVRNEVAAKCAITDPGAIEDVYPCTPLQESMLAASIRDPGSFVSMRLYRIPPSVDLARLVRAWAVVVQRNRILRTRLVDLNGHGLTQAVIREEVSWKTYSSTLSFLEEANSTAAAMCHGSRLMQLAVIEEPQERRLVWIIHHATYDGWILPIIEKEVQTSYLGQAMDAPNPDIRHFIEHLLQDSKAMSVAFWQQELQDTGEEVTVFPSLPNHDYNAKPVSYYEKRISTIVPRSSAGMSFSAFIYATWSLLVSQLTGGRRVTFGAILTGRNAPVDGIDRIMGPTITTVPVLVDIQPSLMVREFVTGLRDKTVAMIPHEHLGIHNIRGISGVSATAYEFETVLVLQPPQAKSQYEDHQQGQAPMEEMDETRIEGFPDQHGVLNQYGLMMELMPNGKGEMTVRASFDSEMISVSQMQRIISQWEHIMQQMSSPANDQKRLAEIAYVCQRDLEDIWTWNKHVPLAVEDKLVHQVISEVAQMQPEALALDGWDRCLTYEELDRLSSHLSGRLILSGIGPGCFVPLIFEKSIWANVSMLAVLKAGGAFVPLDADNPEGRLRAIMQSLQTDIILCSAHTRDRAARLATCALLVNSASFREQAVENREDTLTVSTGNNSRGVQAGDVAYAVFTSGSTGVAKGVRISHANLATAIRYQAGEGGYGLNSETRVLDSSSYAFDACVCNFFYTLTQGGCLCVPDSQSLRGDITAFMRDYKVNWAQLVPSVARTVDAENLPDLECLVLTGEPITQGDVDTWSHRVRLINAYGPTECTILCAISSSITKGSESDARVGNIGRGKGANLWLSEIGNPDRLAPVGAIGEILIEGPIIGVGYLGPYEYPLVRDPTWLLAGTEDVPGRSGTLFRTGDQALYRPDGSVVFVGRIGSEIKLRGQRVDLMGIEDVVRRKLPSGLEVVADIIHMARGDGHDRQTLLLFVSEGSPGRPDTSVSTLRDKLYVLGPAFKTELNAALPKYMQPEAFAPISSMPKTSSGKTDRRRLKEIGKQMRLQQVIWISGDMAKTSSSTSPPTTSKEKLLAGLWARILGIEYSSISLEDDFFQLGGDSLGVMRLTTAIHEHNFLLKASDVFRTSKLRDLAHKISRSGTNSLNGINTYAPWSLVSGTIPDIRAFIRDCVEPALGIPGYQVQDILPTNGFQVDYMHNAEEPLGLQYAYLDIGPRVRWGRLVEACRSVVQSFQCLRARFVCHQGRYYQIILRDAPLLTEEIVSDEQATTFCNRFCPADSRSANVSDVLTKLTLVKLPQEGRRRVILRMSHMQNDGWCTVRILRTLELVFNGDPVLQTPDWTSLLQHRKQTAGLSREYWRRLLSGTVQMTPPLIFKPQRQQPNIETKTIVRTLRTHALPYFHLAEENRRTRPTVVVNVAWSLVLQKLLAGNEDKEDHTDIVFGNVTTGRNGGGMPGLDAVIGPCVNMLPVRLRLPNRKPDRSTAAGKETRQQILRSLVESSAQQVDERTAFEGLDWDDMTESCTAWPRGTRYASAVHFRNMAFEPELALRVEDHDGTAVERFAVVWYELVAKPHWTTVLVYPEGDVLRLWLLADPAEIGEEGADEILSMLAEFVDEIIGALSIKDKE</sequence>
<feature type="compositionally biased region" description="Polar residues" evidence="5">
    <location>
        <begin position="1446"/>
        <end position="1459"/>
    </location>
</feature>
<keyword evidence="2" id="KW-0597">Phosphoprotein</keyword>
<dbReference type="InterPro" id="IPR042099">
    <property type="entry name" value="ANL_N_sf"/>
</dbReference>